<accession>A0ABN7PB92</accession>
<evidence type="ECO:0000313" key="2">
    <source>
        <dbReference type="Proteomes" id="UP001153148"/>
    </source>
</evidence>
<sequence>MVHDCSLGIALNACIISYGYTFKLSSESMPESAVNKMPIEGIPKLGIYITHISLGGTSGTVELPHPDLPWCDLVYCRLTSPTFPFVGPPFTLLHAPCRTCHVVTWRIRGERTELLFTCDSASVSVCKCVCLCPCRELKLGEEKTRRFFDHVTEWIDRYGS</sequence>
<proteinExistence type="predicted"/>
<name>A0ABN7PB92_TIMPD</name>
<evidence type="ECO:0000313" key="1">
    <source>
        <dbReference type="EMBL" id="CAG2062750.1"/>
    </source>
</evidence>
<dbReference type="Proteomes" id="UP001153148">
    <property type="component" value="Unassembled WGS sequence"/>
</dbReference>
<feature type="non-terminal residue" evidence="1">
    <location>
        <position position="160"/>
    </location>
</feature>
<dbReference type="EMBL" id="CAJPIN010022066">
    <property type="protein sequence ID" value="CAG2062750.1"/>
    <property type="molecule type" value="Genomic_DNA"/>
</dbReference>
<reference evidence="1" key="1">
    <citation type="submission" date="2021-03" db="EMBL/GenBank/DDBJ databases">
        <authorList>
            <person name="Tran Van P."/>
        </authorList>
    </citation>
    <scope>NUCLEOTIDE SEQUENCE</scope>
</reference>
<keyword evidence="2" id="KW-1185">Reference proteome</keyword>
<comment type="caution">
    <text evidence="1">The sequence shown here is derived from an EMBL/GenBank/DDBJ whole genome shotgun (WGS) entry which is preliminary data.</text>
</comment>
<organism evidence="1 2">
    <name type="scientific">Timema podura</name>
    <name type="common">Walking stick</name>
    <dbReference type="NCBI Taxonomy" id="61482"/>
    <lineage>
        <taxon>Eukaryota</taxon>
        <taxon>Metazoa</taxon>
        <taxon>Ecdysozoa</taxon>
        <taxon>Arthropoda</taxon>
        <taxon>Hexapoda</taxon>
        <taxon>Insecta</taxon>
        <taxon>Pterygota</taxon>
        <taxon>Neoptera</taxon>
        <taxon>Polyneoptera</taxon>
        <taxon>Phasmatodea</taxon>
        <taxon>Timematodea</taxon>
        <taxon>Timematoidea</taxon>
        <taxon>Timematidae</taxon>
        <taxon>Timema</taxon>
    </lineage>
</organism>
<protein>
    <submittedName>
        <fullName evidence="1">Uncharacterized protein</fullName>
    </submittedName>
</protein>
<gene>
    <name evidence="1" type="ORF">TPAB3V08_LOCUS9700</name>
</gene>